<evidence type="ECO:0000256" key="1">
    <source>
        <dbReference type="ARBA" id="ARBA00007806"/>
    </source>
</evidence>
<evidence type="ECO:0000313" key="5">
    <source>
        <dbReference type="EMBL" id="SHI16782.1"/>
    </source>
</evidence>
<dbReference type="InterPro" id="IPR013780">
    <property type="entry name" value="Glyco_hydro_b"/>
</dbReference>
<protein>
    <submittedName>
        <fullName evidence="5">Alpha-glucosidase, glycosyl hydrolase family GH31</fullName>
    </submittedName>
</protein>
<dbReference type="GeneID" id="89508489"/>
<dbReference type="EMBL" id="FQXK01000014">
    <property type="protein sequence ID" value="SHI16782.1"/>
    <property type="molecule type" value="Genomic_DNA"/>
</dbReference>
<dbReference type="Pfam" id="PF01055">
    <property type="entry name" value="Glyco_hydro_31_2nd"/>
    <property type="match status" value="1"/>
</dbReference>
<feature type="domain" description="Glycosyl hydrolase family 31 C-terminal" evidence="4">
    <location>
        <begin position="503"/>
        <end position="593"/>
    </location>
</feature>
<dbReference type="SUPFAM" id="SSF51011">
    <property type="entry name" value="Glycosyl hydrolase domain"/>
    <property type="match status" value="1"/>
</dbReference>
<dbReference type="GO" id="GO:0004553">
    <property type="term" value="F:hydrolase activity, hydrolyzing O-glycosyl compounds"/>
    <property type="evidence" value="ECO:0007669"/>
    <property type="project" value="InterPro"/>
</dbReference>
<dbReference type="Pfam" id="PF21365">
    <property type="entry name" value="Glyco_hydro_31_3rd"/>
    <property type="match status" value="1"/>
</dbReference>
<dbReference type="PANTHER" id="PTHR43863">
    <property type="entry name" value="HYDROLASE, PUTATIVE (AFU_ORTHOLOGUE AFUA_1G03140)-RELATED"/>
    <property type="match status" value="1"/>
</dbReference>
<keyword evidence="6" id="KW-1185">Reference proteome</keyword>
<dbReference type="CDD" id="cd06595">
    <property type="entry name" value="GH31_u1"/>
    <property type="match status" value="1"/>
</dbReference>
<dbReference type="Proteomes" id="UP000184278">
    <property type="component" value="Unassembled WGS sequence"/>
</dbReference>
<organism evidence="5 6">
    <name type="scientific">Butyrivibrio fibrisolvens DSM 3071</name>
    <dbReference type="NCBI Taxonomy" id="1121131"/>
    <lineage>
        <taxon>Bacteria</taxon>
        <taxon>Bacillati</taxon>
        <taxon>Bacillota</taxon>
        <taxon>Clostridia</taxon>
        <taxon>Lachnospirales</taxon>
        <taxon>Lachnospiraceae</taxon>
        <taxon>Butyrivibrio</taxon>
    </lineage>
</organism>
<dbReference type="Gene3D" id="2.60.40.1180">
    <property type="entry name" value="Golgi alpha-mannosidase II"/>
    <property type="match status" value="2"/>
</dbReference>
<evidence type="ECO:0000256" key="2">
    <source>
        <dbReference type="RuleBase" id="RU361185"/>
    </source>
</evidence>
<dbReference type="SUPFAM" id="SSF51445">
    <property type="entry name" value="(Trans)glycosidases"/>
    <property type="match status" value="1"/>
</dbReference>
<dbReference type="InterPro" id="IPR048395">
    <property type="entry name" value="Glyco_hydro_31_C"/>
</dbReference>
<dbReference type="Gene3D" id="3.20.20.80">
    <property type="entry name" value="Glycosidases"/>
    <property type="match status" value="1"/>
</dbReference>
<dbReference type="Gene3D" id="2.60.40.1760">
    <property type="entry name" value="glycosyl hydrolase (family 31)"/>
    <property type="match status" value="1"/>
</dbReference>
<dbReference type="InterPro" id="IPR017853">
    <property type="entry name" value="GH"/>
</dbReference>
<dbReference type="AlphaFoldDB" id="A0A1M5YXK3"/>
<dbReference type="RefSeq" id="WP_073387125.1">
    <property type="nucleotide sequence ID" value="NZ_FQXK01000014.1"/>
</dbReference>
<evidence type="ECO:0000259" key="4">
    <source>
        <dbReference type="Pfam" id="PF21365"/>
    </source>
</evidence>
<evidence type="ECO:0000259" key="3">
    <source>
        <dbReference type="Pfam" id="PF01055"/>
    </source>
</evidence>
<dbReference type="PANTHER" id="PTHR43863:SF2">
    <property type="entry name" value="MALTASE-GLUCOAMYLASE"/>
    <property type="match status" value="1"/>
</dbReference>
<evidence type="ECO:0000313" key="6">
    <source>
        <dbReference type="Proteomes" id="UP000184278"/>
    </source>
</evidence>
<reference evidence="6" key="1">
    <citation type="submission" date="2016-11" db="EMBL/GenBank/DDBJ databases">
        <authorList>
            <person name="Varghese N."/>
            <person name="Submissions S."/>
        </authorList>
    </citation>
    <scope>NUCLEOTIDE SEQUENCE [LARGE SCALE GENOMIC DNA]</scope>
    <source>
        <strain evidence="6">DSM 3071</strain>
    </source>
</reference>
<dbReference type="InterPro" id="IPR051816">
    <property type="entry name" value="Glycosyl_Hydrolase_31"/>
</dbReference>
<dbReference type="InterPro" id="IPR000322">
    <property type="entry name" value="Glyco_hydro_31_TIM"/>
</dbReference>
<feature type="domain" description="Glycoside hydrolase family 31 TIM barrel" evidence="3">
    <location>
        <begin position="192"/>
        <end position="495"/>
    </location>
</feature>
<keyword evidence="2 5" id="KW-0378">Hydrolase</keyword>
<accession>A0A1M5YXK3</accession>
<gene>
    <name evidence="5" type="ORF">SAMN02745229_01786</name>
</gene>
<proteinExistence type="inferred from homology"/>
<keyword evidence="2" id="KW-0326">Glycosidase</keyword>
<name>A0A1M5YXK3_BUTFI</name>
<dbReference type="GO" id="GO:0005975">
    <property type="term" value="P:carbohydrate metabolic process"/>
    <property type="evidence" value="ECO:0007669"/>
    <property type="project" value="InterPro"/>
</dbReference>
<sequence>MNYKYDTSMARADKSCIVKGDKYRFTILTSRMIRMEYSEDGKFTDDATWLAINRNFDRPVFSVKEAENSLEIVTDDLHLYYDKRPFSSEGLSVHLCGDYTLHGSRWSYGDKVSNIGGTARTLDEADGAIPIEDGLMSFEGFSVIDDSKSEILLDDGFMAPRKEGLTDLYFFGYGHDFLSCLRDFFHLSGEVPMLPRYALGNWWSRYFKYSEKSYLELMDRFEQENIPISVAVIDMDWHITDVPKEYGSGWTGYTWNKDLFPDPKRFLADLHRRKMHTTLNVHPADGVRAFEDAYEKMALDMGKDPKTKEKIPFDAGDKKFMECYFEDLHHPLEDEGVDFWWIDWQQKNGSSVKGINTLKMLNHLHYLDNAARNSHPLTFSRFAGIGSHRYPIGFSGDTVATWASLKFQPYFTATATNAGYTWWSHDIGGHMNGDHDDERTLRWIQLGVFSPIMRLHSTSNIFLGKEPWKYAAYVQPSMKRFLQLRNELIPYLYTMNYLTHTKGMPLIMPMYYKNEDYAARYVPNEYYFGENIIVSPVTSPSSHVTRRSETMTWLPEGTYYDFFTGLVYSGGKKIKMYRDIESIPVLVKAGSIIPTAGDYMNCHVENPHEMVLNIYHGDSGEFTIYEDLPDDPEKKAFTKVEYIMGDGVSSSIRVSVSGDMDVIPKDRRYKIRLNGVYDAEEVAAKGLNKEDYTYSYDDKARCLEISIDAGKEGCSSFEIDINLTDSSIRQMDITNMLFETLQAACISYNLKQDIYFRYINRKSDVQFLAEVYSMDVMPELYGAITEFVTAF</sequence>
<comment type="similarity">
    <text evidence="1 2">Belongs to the glycosyl hydrolase 31 family.</text>
</comment>
<dbReference type="OrthoDB" id="176168at2"/>
<dbReference type="STRING" id="1121131.SAMN02745229_01786"/>